<keyword evidence="2" id="KW-0496">Mitochondrion</keyword>
<geneLocation type="mitochondrion" evidence="2"/>
<sequence>MNNKKHRLEYKSLFLDHYDYIDQYNHTFMFDNLNRIKRPILVRNPFQRTSILVNLITIEGILGTKTCFNSPINRNNSVYIYLIINNSSLFLTFDYFLLFFIQNPYIALFKDNNNFLITFFQFSKFSFINDFYYCCIPH</sequence>
<proteinExistence type="predicted"/>
<feature type="transmembrane region" description="Helical" evidence="1">
    <location>
        <begin position="78"/>
        <end position="101"/>
    </location>
</feature>
<dbReference type="EMBL" id="KY083066">
    <property type="protein sequence ID" value="ARX95981.1"/>
    <property type="molecule type" value="Genomic_DNA"/>
</dbReference>
<accession>A0A1Z1XAU9</accession>
<dbReference type="RefSeq" id="YP_009389237.1">
    <property type="nucleotide sequence ID" value="NC_035158.1"/>
</dbReference>
<organism evidence="2">
    <name type="scientific">Thorea hispida</name>
    <dbReference type="NCBI Taxonomy" id="202687"/>
    <lineage>
        <taxon>Eukaryota</taxon>
        <taxon>Rhodophyta</taxon>
        <taxon>Florideophyceae</taxon>
        <taxon>Nemaliophycidae</taxon>
        <taxon>Thoreales</taxon>
        <taxon>Thoreaceae</taxon>
        <taxon>Thorea</taxon>
    </lineage>
</organism>
<keyword evidence="1" id="KW-1133">Transmembrane helix</keyword>
<keyword evidence="1" id="KW-0472">Membrane</keyword>
<gene>
    <name evidence="2" type="primary">orf139</name>
</gene>
<protein>
    <submittedName>
        <fullName evidence="2">Uncharacterized protein</fullName>
    </submittedName>
</protein>
<dbReference type="GeneID" id="33195559"/>
<evidence type="ECO:0000313" key="2">
    <source>
        <dbReference type="EMBL" id="ARX95981.1"/>
    </source>
</evidence>
<dbReference type="AlphaFoldDB" id="A0A1Z1XAU9"/>
<name>A0A1Z1XAU9_9FLOR</name>
<keyword evidence="1" id="KW-0812">Transmembrane</keyword>
<reference evidence="2" key="1">
    <citation type="submission" date="2016-11" db="EMBL/GenBank/DDBJ databases">
        <title>Complete Mitochondrial Genome of Thorea hispida.</title>
        <authorList>
            <person name="Nan F."/>
            <person name="Xie S."/>
        </authorList>
    </citation>
    <scope>NUCLEOTIDE SEQUENCE</scope>
</reference>
<evidence type="ECO:0000256" key="1">
    <source>
        <dbReference type="SAM" id="Phobius"/>
    </source>
</evidence>